<accession>A0A0B7H718</accession>
<evidence type="ECO:0000313" key="1">
    <source>
        <dbReference type="EMBL" id="CEN35416.1"/>
    </source>
</evidence>
<proteinExistence type="predicted"/>
<gene>
    <name evidence="1" type="ORF">CCYN2B_260008</name>
</gene>
<reference evidence="2" key="1">
    <citation type="submission" date="2015-01" db="EMBL/GenBank/DDBJ databases">
        <authorList>
            <person name="MANFREDI Pablo"/>
        </authorList>
    </citation>
    <scope>NUCLEOTIDE SEQUENCE [LARGE SCALE GENOMIC DNA]</scope>
    <source>
        <strain evidence="2">Ccyn2B</strain>
    </source>
</reference>
<keyword evidence="2" id="KW-1185">Reference proteome</keyword>
<dbReference type="Proteomes" id="UP000038055">
    <property type="component" value="Unassembled WGS sequence"/>
</dbReference>
<sequence>MNHKFLLIVTILFTLNINAQNKKKVFSKEAEIIGNKIEYFVEKQKDSLKKEIQKLDSLYAKKLLSKVQWEAKKLEYAEFHAKRIEEFVEKKEKDLLKLSRGFLNDSVVVHHDTRFSRFVEMVPPIRFSVAFGLNNLIESGDFSTLGDSEIKNFRSYFVEWGFNYKIPLIKSKKLISRVGFSVIYNNLHPTSGKYFKKEGEITKIVADNEISKNRFKNVYLTLPLHFEYDFSKNMRQKGKFLFGDQESFRVGVGGFIGTHLKTKNFFRRNSDRVLQKYDFNTSDFVYGLSAYLGYKGSALYFKYDLNALFEKNVPKQNLVSFGIRFDL</sequence>
<name>A0A0B7H718_9FLAO</name>
<evidence type="ECO:0008006" key="3">
    <source>
        <dbReference type="Google" id="ProtNLM"/>
    </source>
</evidence>
<protein>
    <recommendedName>
        <fullName evidence="3">Outer membrane protein beta-barrel domain-containing protein</fullName>
    </recommendedName>
</protein>
<dbReference type="AlphaFoldDB" id="A0A0B7H718"/>
<organism evidence="1 2">
    <name type="scientific">Capnocytophaga cynodegmi</name>
    <dbReference type="NCBI Taxonomy" id="28189"/>
    <lineage>
        <taxon>Bacteria</taxon>
        <taxon>Pseudomonadati</taxon>
        <taxon>Bacteroidota</taxon>
        <taxon>Flavobacteriia</taxon>
        <taxon>Flavobacteriales</taxon>
        <taxon>Flavobacteriaceae</taxon>
        <taxon>Capnocytophaga</taxon>
    </lineage>
</organism>
<dbReference type="EMBL" id="CDOD01000019">
    <property type="protein sequence ID" value="CEN35416.1"/>
    <property type="molecule type" value="Genomic_DNA"/>
</dbReference>
<dbReference type="RefSeq" id="WP_052456909.1">
    <property type="nucleotide sequence ID" value="NZ_CDOD01000019.1"/>
</dbReference>
<evidence type="ECO:0000313" key="2">
    <source>
        <dbReference type="Proteomes" id="UP000038055"/>
    </source>
</evidence>